<feature type="disulfide bond" evidence="1">
    <location>
        <begin position="153"/>
        <end position="187"/>
    </location>
</feature>
<name>A0A1I7YN02_9BILA</name>
<sequence>MKPTLLVFFCLFHLSVALLPFLSYTHDDVGLLPGECRDIARNCHKQKKMCLSKIYVKVMQEKCAKTCGFCVEPEHPEEIIETEEEEIEEPNVVSTEPTEAPEFPEEEEEQVTEEEEIIEEEELTEAPTTTTTLKPKQTFSKRRPAGPFYKKVCFDRMKDCAKNVHLCKNRNYSNLMKSVCAKTCGLCSKPTVSNRFGSKKAVVTKACFDRNSDCVSKIKMCRVPSYRALMTSVCRKTCGFC</sequence>
<accession>A0A1I7YN02</accession>
<evidence type="ECO:0000256" key="1">
    <source>
        <dbReference type="PROSITE-ProRule" id="PRU01005"/>
    </source>
</evidence>
<evidence type="ECO:0000256" key="3">
    <source>
        <dbReference type="SAM" id="SignalP"/>
    </source>
</evidence>
<reference evidence="7" key="1">
    <citation type="submission" date="2016-11" db="UniProtKB">
        <authorList>
            <consortium name="WormBaseParasite"/>
        </authorList>
    </citation>
    <scope>IDENTIFICATION</scope>
</reference>
<feature type="region of interest" description="Disordered" evidence="2">
    <location>
        <begin position="120"/>
        <end position="139"/>
    </location>
</feature>
<dbReference type="WBParaSite" id="L893_g17742.t1">
    <property type="protein sequence ID" value="L893_g17742.t1"/>
    <property type="gene ID" value="L893_g17742"/>
</dbReference>
<feature type="signal peptide" evidence="3">
    <location>
        <begin position="1"/>
        <end position="17"/>
    </location>
</feature>
<dbReference type="PROSITE" id="PS51379">
    <property type="entry name" value="4FE4S_FER_2"/>
    <property type="match status" value="1"/>
</dbReference>
<comment type="caution">
    <text evidence="1">Lacks conserved residue(s) required for the propagation of feature annotation.</text>
</comment>
<feature type="domain" description="4Fe-4S ferredoxin-type" evidence="4">
    <location>
        <begin position="54"/>
        <end position="85"/>
    </location>
</feature>
<keyword evidence="3" id="KW-0732">Signal</keyword>
<evidence type="ECO:0000313" key="6">
    <source>
        <dbReference type="Proteomes" id="UP000095287"/>
    </source>
</evidence>
<evidence type="ECO:0000259" key="4">
    <source>
        <dbReference type="PROSITE" id="PS51379"/>
    </source>
</evidence>
<protein>
    <submittedName>
        <fullName evidence="7">ShKT domain-containing protein</fullName>
    </submittedName>
</protein>
<feature type="region of interest" description="Disordered" evidence="2">
    <location>
        <begin position="84"/>
        <end position="110"/>
    </location>
</feature>
<feature type="domain" description="ShKT" evidence="5">
    <location>
        <begin position="36"/>
        <end position="70"/>
    </location>
</feature>
<dbReference type="InterPro" id="IPR003582">
    <property type="entry name" value="ShKT_dom"/>
</dbReference>
<feature type="domain" description="ShKT" evidence="5">
    <location>
        <begin position="153"/>
        <end position="187"/>
    </location>
</feature>
<dbReference type="AlphaFoldDB" id="A0A1I7YN02"/>
<feature type="domain" description="ShKT" evidence="5">
    <location>
        <begin position="207"/>
        <end position="241"/>
    </location>
</feature>
<dbReference type="Proteomes" id="UP000095287">
    <property type="component" value="Unplaced"/>
</dbReference>
<evidence type="ECO:0000259" key="5">
    <source>
        <dbReference type="PROSITE" id="PS51670"/>
    </source>
</evidence>
<dbReference type="PANTHER" id="PTHR21724">
    <property type="entry name" value="SHKT DOMAIN-CONTAINING PROTEIN"/>
    <property type="match status" value="1"/>
</dbReference>
<feature type="chain" id="PRO_5009312343" evidence="3">
    <location>
        <begin position="18"/>
        <end position="241"/>
    </location>
</feature>
<organism evidence="6 7">
    <name type="scientific">Steinernema glaseri</name>
    <dbReference type="NCBI Taxonomy" id="37863"/>
    <lineage>
        <taxon>Eukaryota</taxon>
        <taxon>Metazoa</taxon>
        <taxon>Ecdysozoa</taxon>
        <taxon>Nematoda</taxon>
        <taxon>Chromadorea</taxon>
        <taxon>Rhabditida</taxon>
        <taxon>Tylenchina</taxon>
        <taxon>Panagrolaimomorpha</taxon>
        <taxon>Strongyloidoidea</taxon>
        <taxon>Steinernematidae</taxon>
        <taxon>Steinernema</taxon>
    </lineage>
</organism>
<proteinExistence type="predicted"/>
<dbReference type="PROSITE" id="PS51670">
    <property type="entry name" value="SHKT"/>
    <property type="match status" value="3"/>
</dbReference>
<evidence type="ECO:0000313" key="7">
    <source>
        <dbReference type="WBParaSite" id="L893_g17742.t1"/>
    </source>
</evidence>
<feature type="compositionally biased region" description="Low complexity" evidence="2">
    <location>
        <begin position="125"/>
        <end position="138"/>
    </location>
</feature>
<dbReference type="Pfam" id="PF01549">
    <property type="entry name" value="ShK"/>
    <property type="match status" value="3"/>
</dbReference>
<evidence type="ECO:0000256" key="2">
    <source>
        <dbReference type="SAM" id="MobiDB-lite"/>
    </source>
</evidence>
<dbReference type="SMART" id="SM00254">
    <property type="entry name" value="ShKT"/>
    <property type="match status" value="3"/>
</dbReference>
<feature type="disulfide bond" evidence="1">
    <location>
        <begin position="207"/>
        <end position="241"/>
    </location>
</feature>
<dbReference type="InterPro" id="IPR017896">
    <property type="entry name" value="4Fe4S_Fe-S-bd"/>
</dbReference>
<dbReference type="PANTHER" id="PTHR21724:SF109">
    <property type="entry name" value="SHKT DOMAIN-CONTAINING PROTEIN"/>
    <property type="match status" value="1"/>
</dbReference>
<dbReference type="Gene3D" id="1.10.10.1870">
    <property type="entry name" value="ShTK domain-like"/>
    <property type="match status" value="3"/>
</dbReference>
<keyword evidence="6" id="KW-1185">Reference proteome</keyword>
<feature type="disulfide bond" evidence="1">
    <location>
        <begin position="36"/>
        <end position="70"/>
    </location>
</feature>
<keyword evidence="1" id="KW-1015">Disulfide bond</keyword>